<reference evidence="13 15" key="1">
    <citation type="submission" date="2020-01" db="EMBL/GenBank/DDBJ databases">
        <authorList>
            <consortium name="DOE Joint Genome Institute"/>
            <person name="Haridas S."/>
            <person name="Albert R."/>
            <person name="Binder M."/>
            <person name="Bloem J."/>
            <person name="Labutti K."/>
            <person name="Salamov A."/>
            <person name="Andreopoulos B."/>
            <person name="Baker S.E."/>
            <person name="Barry K."/>
            <person name="Bills G."/>
            <person name="Bluhm B.H."/>
            <person name="Cannon C."/>
            <person name="Castanera R."/>
            <person name="Culley D.E."/>
            <person name="Daum C."/>
            <person name="Ezra D."/>
            <person name="Gonzalez J.B."/>
            <person name="Henrissat B."/>
            <person name="Kuo A."/>
            <person name="Liang C."/>
            <person name="Lipzen A."/>
            <person name="Lutzoni F."/>
            <person name="Magnuson J."/>
            <person name="Mondo S."/>
            <person name="Nolan M."/>
            <person name="Ohm R."/>
            <person name="Pangilinan J."/>
            <person name="Park H.-J."/>
            <person name="Ramirez L."/>
            <person name="Alfaro M."/>
            <person name="Sun H."/>
            <person name="Tritt A."/>
            <person name="Yoshinaga Y."/>
            <person name="Zwiers L.-H."/>
            <person name="Turgeon B.G."/>
            <person name="Goodwin S.B."/>
            <person name="Spatafora J.W."/>
            <person name="Crous P.W."/>
            <person name="Grigoriev I.V."/>
        </authorList>
    </citation>
    <scope>NUCLEOTIDE SEQUENCE</scope>
    <source>
        <strain evidence="13 15">CBS 781.70</strain>
    </source>
</reference>
<feature type="compositionally biased region" description="Basic and acidic residues" evidence="10">
    <location>
        <begin position="658"/>
        <end position="673"/>
    </location>
</feature>
<dbReference type="Pfam" id="PF20645">
    <property type="entry name" value="Rrn7_cyclin_C"/>
    <property type="match status" value="1"/>
</dbReference>
<feature type="compositionally biased region" description="Basic and acidic residues" evidence="10">
    <location>
        <begin position="780"/>
        <end position="792"/>
    </location>
</feature>
<dbReference type="GeneID" id="54423599"/>
<dbReference type="Proteomes" id="UP000504638">
    <property type="component" value="Unplaced"/>
</dbReference>
<dbReference type="RefSeq" id="XP_033529786.1">
    <property type="nucleotide sequence ID" value="XM_033683029.1"/>
</dbReference>
<dbReference type="InterPro" id="IPR033599">
    <property type="entry name" value="TAF1B/Rrn7"/>
</dbReference>
<evidence type="ECO:0000259" key="12">
    <source>
        <dbReference type="Pfam" id="PF20645"/>
    </source>
</evidence>
<evidence type="ECO:0000256" key="4">
    <source>
        <dbReference type="ARBA" id="ARBA00022771"/>
    </source>
</evidence>
<feature type="region of interest" description="Disordered" evidence="10">
    <location>
        <begin position="410"/>
        <end position="457"/>
    </location>
</feature>
<feature type="compositionally biased region" description="Polar residues" evidence="10">
    <location>
        <begin position="435"/>
        <end position="448"/>
    </location>
</feature>
<organism evidence="13">
    <name type="scientific">Eremomyces bilateralis CBS 781.70</name>
    <dbReference type="NCBI Taxonomy" id="1392243"/>
    <lineage>
        <taxon>Eukaryota</taxon>
        <taxon>Fungi</taxon>
        <taxon>Dikarya</taxon>
        <taxon>Ascomycota</taxon>
        <taxon>Pezizomycotina</taxon>
        <taxon>Dothideomycetes</taxon>
        <taxon>Dothideomycetes incertae sedis</taxon>
        <taxon>Eremomycetales</taxon>
        <taxon>Eremomycetaceae</taxon>
        <taxon>Eremomyces</taxon>
    </lineage>
</organism>
<evidence type="ECO:0000313" key="15">
    <source>
        <dbReference type="RefSeq" id="XP_033529786.1"/>
    </source>
</evidence>
<feature type="region of interest" description="Disordered" evidence="10">
    <location>
        <begin position="648"/>
        <end position="713"/>
    </location>
</feature>
<accession>A0A6G1FQP4</accession>
<evidence type="ECO:0000256" key="5">
    <source>
        <dbReference type="ARBA" id="ARBA00022833"/>
    </source>
</evidence>
<evidence type="ECO:0000256" key="1">
    <source>
        <dbReference type="ARBA" id="ARBA00004604"/>
    </source>
</evidence>
<dbReference type="GO" id="GO:0070860">
    <property type="term" value="C:RNA polymerase I core factor complex"/>
    <property type="evidence" value="ECO:0007669"/>
    <property type="project" value="InterPro"/>
</dbReference>
<dbReference type="EMBL" id="ML975189">
    <property type="protein sequence ID" value="KAF1808155.1"/>
    <property type="molecule type" value="Genomic_DNA"/>
</dbReference>
<keyword evidence="8" id="KW-0804">Transcription</keyword>
<evidence type="ECO:0000256" key="9">
    <source>
        <dbReference type="ARBA" id="ARBA00023242"/>
    </source>
</evidence>
<name>A0A6G1FQP4_9PEZI</name>
<dbReference type="PANTHER" id="PTHR31576:SF2">
    <property type="entry name" value="TATA BOX-BINDING PROTEIN-ASSOCIATED FACTOR RNA POLYMERASE I SUBUNIT B"/>
    <property type="match status" value="1"/>
</dbReference>
<dbReference type="InterPro" id="IPR048538">
    <property type="entry name" value="Rrn7_cyclin_C"/>
</dbReference>
<keyword evidence="14" id="KW-1185">Reference proteome</keyword>
<evidence type="ECO:0000256" key="3">
    <source>
        <dbReference type="ARBA" id="ARBA00022723"/>
    </source>
</evidence>
<keyword evidence="9" id="KW-0539">Nucleus</keyword>
<evidence type="ECO:0000256" key="6">
    <source>
        <dbReference type="ARBA" id="ARBA00023015"/>
    </source>
</evidence>
<dbReference type="OrthoDB" id="428577at2759"/>
<feature type="domain" description="Rrn7/TAF1B N-terminal cyclin" evidence="11">
    <location>
        <begin position="25"/>
        <end position="61"/>
    </location>
</feature>
<protein>
    <submittedName>
        <fullName evidence="13 15">Uncharacterized protein</fullName>
    </submittedName>
</protein>
<comment type="similarity">
    <text evidence="2">Belongs to the RRN7/TAF1B family.</text>
</comment>
<feature type="region of interest" description="Disordered" evidence="10">
    <location>
        <begin position="74"/>
        <end position="186"/>
    </location>
</feature>
<dbReference type="PANTHER" id="PTHR31576">
    <property type="entry name" value="TATA BOX-BINDING PROTEIN-ASSOCIATED FACTOR RNA POLYMERASE I SUBUNIT B"/>
    <property type="match status" value="1"/>
</dbReference>
<evidence type="ECO:0000256" key="10">
    <source>
        <dbReference type="SAM" id="MobiDB-lite"/>
    </source>
</evidence>
<reference evidence="15" key="2">
    <citation type="submission" date="2020-04" db="EMBL/GenBank/DDBJ databases">
        <authorList>
            <consortium name="NCBI Genome Project"/>
        </authorList>
    </citation>
    <scope>NUCLEOTIDE SEQUENCE</scope>
    <source>
        <strain evidence="15">CBS 781.70</strain>
    </source>
</reference>
<evidence type="ECO:0000259" key="11">
    <source>
        <dbReference type="Pfam" id="PF20644"/>
    </source>
</evidence>
<feature type="region of interest" description="Disordered" evidence="10">
    <location>
        <begin position="734"/>
        <end position="754"/>
    </location>
</feature>
<reference evidence="15" key="3">
    <citation type="submission" date="2025-04" db="UniProtKB">
        <authorList>
            <consortium name="RefSeq"/>
        </authorList>
    </citation>
    <scope>IDENTIFICATION</scope>
    <source>
        <strain evidence="15">CBS 781.70</strain>
    </source>
</reference>
<evidence type="ECO:0000313" key="13">
    <source>
        <dbReference type="EMBL" id="KAF1808155.1"/>
    </source>
</evidence>
<feature type="region of interest" description="Disordered" evidence="10">
    <location>
        <begin position="768"/>
        <end position="793"/>
    </location>
</feature>
<keyword evidence="4" id="KW-0863">Zinc-finger</keyword>
<dbReference type="InterPro" id="IPR048540">
    <property type="entry name" value="Rrn7_cyclin_N"/>
</dbReference>
<evidence type="ECO:0000256" key="7">
    <source>
        <dbReference type="ARBA" id="ARBA00023125"/>
    </source>
</evidence>
<dbReference type="GO" id="GO:0001164">
    <property type="term" value="F:RNA polymerase I core promoter sequence-specific DNA binding"/>
    <property type="evidence" value="ECO:0007669"/>
    <property type="project" value="InterPro"/>
</dbReference>
<proteinExistence type="inferred from homology"/>
<gene>
    <name evidence="13 15" type="ORF">P152DRAFT_517760</name>
</gene>
<feature type="compositionally biased region" description="Pro residues" evidence="10">
    <location>
        <begin position="147"/>
        <end position="161"/>
    </location>
</feature>
<evidence type="ECO:0000256" key="2">
    <source>
        <dbReference type="ARBA" id="ARBA00006899"/>
    </source>
</evidence>
<keyword evidence="5" id="KW-0862">Zinc</keyword>
<keyword evidence="6" id="KW-0805">Transcription regulation</keyword>
<evidence type="ECO:0000313" key="14">
    <source>
        <dbReference type="Proteomes" id="UP000504638"/>
    </source>
</evidence>
<keyword evidence="7" id="KW-0238">DNA-binding</keyword>
<dbReference type="AlphaFoldDB" id="A0A6G1FQP4"/>
<feature type="region of interest" description="Disordered" evidence="10">
    <location>
        <begin position="832"/>
        <end position="864"/>
    </location>
</feature>
<comment type="subcellular location">
    <subcellularLocation>
        <location evidence="1">Nucleus</location>
        <location evidence="1">Nucleolus</location>
    </subcellularLocation>
</comment>
<feature type="domain" description="Rrn7/TAF1B N-terminal cyclin" evidence="11">
    <location>
        <begin position="233"/>
        <end position="286"/>
    </location>
</feature>
<keyword evidence="3" id="KW-0479">Metal-binding</keyword>
<feature type="region of interest" description="Disordered" evidence="10">
    <location>
        <begin position="926"/>
        <end position="956"/>
    </location>
</feature>
<sequence length="1069" mass="120142">MSDADEHGSSFESKSEAQRAWLLVFQLVLQKQCRFLIENAKLPADIECVVRDLWTLQLFTPSARILFDHHRHDFPPSPSTRSVHSFRSGPSRRDPLEHGYPSVNDEVRLSGYSQHGDSLDLPSSPPLDHRLEQTKRFRAQASSSDPPELPHGYPPSTPPIRLPSSPEDDSDAGPYGDFDRSEQRSDPAMALRGIVSRLLGSHRRHARSFSALASSVHEFSQSETPGVRSYQPSAVPDFSDPPRLIDSLAICYLACRLLRLPVRIADLHYWADSWDLVFCRADEGVPQDLRTKLDQRGRSALAIPALLPDKLQRAILDSQIAYQTRFHITFPAPDWPVVTLQYLGDLGLPIEVYSAVKSLRAFVLPQSTLAMPDDRRPRIEDMPECRIAGLLVIAVALLFPFSPLPDDDMDWDDTDDSSTFSDASHLPDADGHDNLCQSDPMTSNTGHPSPQDDDTVDYRAGLNLDESETTITGAIDTEPFFNWEEWLQDRAEYHRCRISKTGKLGMSRIRQITRPSAMAEVAPVEIDAYMKWYHHIYTTPRSQRKFRQRRRNLLTALMKTFTVAGSDQQSGSAHPFFSLREHQELITHGLKRLLDSCDCLHPITLGVSRGEGVDLPTRDASIRGIATETRQPLAEAVVSQERNSFPVNDHLSRRSHCRERGETADPAHTDVAHVKGGRSIPIARRSDRLAQPPTQVPVVESGSNMPSKAPGFSKWKDIRRPRLEARLATRERFRDGWQDEVPEQGGRSAESEEELLDDLDFEGEWVDQNEPPEVQPLGQDPRDATDPKELARRKGKVLSSAFIHEVARVSALSSETLAKAVTTMARDLEAKLGAESPSSSDPFLGEAWRVDDDGDVGPGSSQLDDMREAFRRLQTETSDLSEIEISTAHVNPRSPSNHSVESPIANYDTDEEDTLFQRVFENRRDSYASHGTMAGSTHPGSRKRSTSRRDPIFTQSSRIDSEPRLDIPNDPTMLMDLDGPDLGRGEHVESGMGDHDEAQFSQGVEPTLNHPWWRGWHDAETGQHDNAMIDKKDEGEPFRDVGSDIRSDLEKGRAWREVQDKYRDFYKPG</sequence>
<feature type="domain" description="Rrn7/TAF1B C-terminal cyclin" evidence="12">
    <location>
        <begin position="308"/>
        <end position="535"/>
    </location>
</feature>
<dbReference type="GO" id="GO:0008270">
    <property type="term" value="F:zinc ion binding"/>
    <property type="evidence" value="ECO:0007669"/>
    <property type="project" value="UniProtKB-KW"/>
</dbReference>
<dbReference type="GO" id="GO:0042790">
    <property type="term" value="P:nucleolar large rRNA transcription by RNA polymerase I"/>
    <property type="evidence" value="ECO:0007669"/>
    <property type="project" value="TreeGrafter"/>
</dbReference>
<dbReference type="Pfam" id="PF20644">
    <property type="entry name" value="Rrn7_cyclin_N"/>
    <property type="match status" value="2"/>
</dbReference>
<evidence type="ECO:0000256" key="8">
    <source>
        <dbReference type="ARBA" id="ARBA00023163"/>
    </source>
</evidence>